<dbReference type="Pfam" id="PF04241">
    <property type="entry name" value="DUF423"/>
    <property type="match status" value="1"/>
</dbReference>
<feature type="non-terminal residue" evidence="1">
    <location>
        <position position="1"/>
    </location>
</feature>
<sequence length="59" mass="6356">VKPFTRIDTGAFFGFLAVALDVFGAHGLKSKVTVDTLSSFETAARYQIYDALAVTAYHG</sequence>
<proteinExistence type="predicted"/>
<name>A0A381U4V2_9ZZZZ</name>
<dbReference type="AlphaFoldDB" id="A0A381U4V2"/>
<organism evidence="1">
    <name type="scientific">marine metagenome</name>
    <dbReference type="NCBI Taxonomy" id="408172"/>
    <lineage>
        <taxon>unclassified sequences</taxon>
        <taxon>metagenomes</taxon>
        <taxon>ecological metagenomes</taxon>
    </lineage>
</organism>
<evidence type="ECO:0000313" key="1">
    <source>
        <dbReference type="EMBL" id="SVA22337.1"/>
    </source>
</evidence>
<reference evidence="1" key="1">
    <citation type="submission" date="2018-05" db="EMBL/GenBank/DDBJ databases">
        <authorList>
            <person name="Lanie J.A."/>
            <person name="Ng W.-L."/>
            <person name="Kazmierczak K.M."/>
            <person name="Andrzejewski T.M."/>
            <person name="Davidsen T.M."/>
            <person name="Wayne K.J."/>
            <person name="Tettelin H."/>
            <person name="Glass J.I."/>
            <person name="Rusch D."/>
            <person name="Podicherti R."/>
            <person name="Tsui H.-C.T."/>
            <person name="Winkler M.E."/>
        </authorList>
    </citation>
    <scope>NUCLEOTIDE SEQUENCE</scope>
</reference>
<gene>
    <name evidence="1" type="ORF">METZ01_LOCUS75191</name>
</gene>
<dbReference type="InterPro" id="IPR006696">
    <property type="entry name" value="DUF423"/>
</dbReference>
<accession>A0A381U4V2</accession>
<protein>
    <submittedName>
        <fullName evidence="1">Uncharacterized protein</fullName>
    </submittedName>
</protein>
<dbReference type="EMBL" id="UINC01005598">
    <property type="protein sequence ID" value="SVA22337.1"/>
    <property type="molecule type" value="Genomic_DNA"/>
</dbReference>